<feature type="transmembrane region" description="Helical" evidence="2">
    <location>
        <begin position="129"/>
        <end position="150"/>
    </location>
</feature>
<evidence type="ECO:0000256" key="1">
    <source>
        <dbReference type="SAM" id="MobiDB-lite"/>
    </source>
</evidence>
<dbReference type="GeneID" id="101500301"/>
<dbReference type="KEGG" id="cam:101500301"/>
<evidence type="ECO:0000313" key="3">
    <source>
        <dbReference type="Proteomes" id="UP000087171"/>
    </source>
</evidence>
<dbReference type="AlphaFoldDB" id="A0A1S2Z0V3"/>
<dbReference type="Proteomes" id="UP000087171">
    <property type="component" value="Chromosome Ca8"/>
</dbReference>
<keyword evidence="2" id="KW-1133">Transmembrane helix</keyword>
<organism evidence="3 4">
    <name type="scientific">Cicer arietinum</name>
    <name type="common">Chickpea</name>
    <name type="synonym">Garbanzo</name>
    <dbReference type="NCBI Taxonomy" id="3827"/>
    <lineage>
        <taxon>Eukaryota</taxon>
        <taxon>Viridiplantae</taxon>
        <taxon>Streptophyta</taxon>
        <taxon>Embryophyta</taxon>
        <taxon>Tracheophyta</taxon>
        <taxon>Spermatophyta</taxon>
        <taxon>Magnoliopsida</taxon>
        <taxon>eudicotyledons</taxon>
        <taxon>Gunneridae</taxon>
        <taxon>Pentapetalae</taxon>
        <taxon>rosids</taxon>
        <taxon>fabids</taxon>
        <taxon>Fabales</taxon>
        <taxon>Fabaceae</taxon>
        <taxon>Papilionoideae</taxon>
        <taxon>50 kb inversion clade</taxon>
        <taxon>NPAAA clade</taxon>
        <taxon>Hologalegina</taxon>
        <taxon>IRL clade</taxon>
        <taxon>Cicereae</taxon>
        <taxon>Cicer</taxon>
    </lineage>
</organism>
<proteinExistence type="predicted"/>
<evidence type="ECO:0000256" key="2">
    <source>
        <dbReference type="SAM" id="Phobius"/>
    </source>
</evidence>
<sequence>MHAQNDSDVTSFDPSLSSPSPKRTVYYVQSPSGDSHDDGDNKSFTMQPSPMNSPSHQSYVHHSRASSSSRISGGYNNNNSNSFLGGKKGNRKRNDDKGWFEIESKVIEEESGYGEFYDGDKGLSRRTQFFIAFVGFVLVFSVFCFIIWVASLHYKPQLSVKSLTVHNFYFGEGSDMTGVPTKMLTVNCSMRMSVHNPATFFGIYVSSKSVNLMYSEITVATGELKKYHQQRKSHRTVLVNLQGSKVPLYGAGASLATLADNGKISMTLVVEVKSRGNVVWKLVRTKHTRRVSCSVAIDPHNNKPIKLKENDCRYI</sequence>
<feature type="compositionally biased region" description="Low complexity" evidence="1">
    <location>
        <begin position="65"/>
        <end position="85"/>
    </location>
</feature>
<keyword evidence="3" id="KW-1185">Reference proteome</keyword>
<protein>
    <submittedName>
        <fullName evidence="4">Uncharacterized protein LOC101500301</fullName>
    </submittedName>
</protein>
<reference evidence="3" key="1">
    <citation type="journal article" date="2013" name="Nat. Biotechnol.">
        <title>Draft genome sequence of chickpea (Cicer arietinum) provides a resource for trait improvement.</title>
        <authorList>
            <person name="Varshney R.K."/>
            <person name="Song C."/>
            <person name="Saxena R.K."/>
            <person name="Azam S."/>
            <person name="Yu S."/>
            <person name="Sharpe A.G."/>
            <person name="Cannon S."/>
            <person name="Baek J."/>
            <person name="Rosen B.D."/>
            <person name="Tar'an B."/>
            <person name="Millan T."/>
            <person name="Zhang X."/>
            <person name="Ramsay L.D."/>
            <person name="Iwata A."/>
            <person name="Wang Y."/>
            <person name="Nelson W."/>
            <person name="Farmer A.D."/>
            <person name="Gaur P.M."/>
            <person name="Soderlund C."/>
            <person name="Penmetsa R.V."/>
            <person name="Xu C."/>
            <person name="Bharti A.K."/>
            <person name="He W."/>
            <person name="Winter P."/>
            <person name="Zhao S."/>
            <person name="Hane J.K."/>
            <person name="Carrasquilla-Garcia N."/>
            <person name="Condie J.A."/>
            <person name="Upadhyaya H.D."/>
            <person name="Luo M.C."/>
            <person name="Thudi M."/>
            <person name="Gowda C.L."/>
            <person name="Singh N.P."/>
            <person name="Lichtenzveig J."/>
            <person name="Gali K.K."/>
            <person name="Rubio J."/>
            <person name="Nadarajan N."/>
            <person name="Dolezel J."/>
            <person name="Bansal K.C."/>
            <person name="Xu X."/>
            <person name="Edwards D."/>
            <person name="Zhang G."/>
            <person name="Kahl G."/>
            <person name="Gil J."/>
            <person name="Singh K.B."/>
            <person name="Datta S.K."/>
            <person name="Jackson S.A."/>
            <person name="Wang J."/>
            <person name="Cook D.R."/>
        </authorList>
    </citation>
    <scope>NUCLEOTIDE SEQUENCE [LARGE SCALE GENOMIC DNA]</scope>
    <source>
        <strain evidence="3">cv. CDC Frontier</strain>
    </source>
</reference>
<feature type="compositionally biased region" description="Polar residues" evidence="1">
    <location>
        <begin position="42"/>
        <end position="58"/>
    </location>
</feature>
<feature type="compositionally biased region" description="Polar residues" evidence="1">
    <location>
        <begin position="1"/>
        <end position="33"/>
    </location>
</feature>
<dbReference type="STRING" id="3827.A0A1S2Z0V3"/>
<dbReference type="PANTHER" id="PTHR48436:SF1">
    <property type="entry name" value="2, PUTATIVE-RELATED"/>
    <property type="match status" value="1"/>
</dbReference>
<dbReference type="RefSeq" id="XP_004513002.1">
    <property type="nucleotide sequence ID" value="XM_004512945.3"/>
</dbReference>
<dbReference type="InterPro" id="IPR055276">
    <property type="entry name" value="NHL41-like"/>
</dbReference>
<feature type="region of interest" description="Disordered" evidence="1">
    <location>
        <begin position="1"/>
        <end position="95"/>
    </location>
</feature>
<dbReference type="eggNOG" id="ENOG502QQCW">
    <property type="taxonomic scope" value="Eukaryota"/>
</dbReference>
<reference evidence="4" key="2">
    <citation type="submission" date="2025-08" db="UniProtKB">
        <authorList>
            <consortium name="RefSeq"/>
        </authorList>
    </citation>
    <scope>IDENTIFICATION</scope>
    <source>
        <tissue evidence="4">Etiolated seedlings</tissue>
    </source>
</reference>
<evidence type="ECO:0000313" key="4">
    <source>
        <dbReference type="RefSeq" id="XP_004513002.1"/>
    </source>
</evidence>
<name>A0A1S2Z0V3_CICAR</name>
<dbReference type="OrthoDB" id="903824at2759"/>
<dbReference type="PaxDb" id="3827-XP_004513002.1"/>
<keyword evidence="2" id="KW-0472">Membrane</keyword>
<accession>A0A1S2Z0V3</accession>
<dbReference type="PANTHER" id="PTHR48436">
    <property type="entry name" value="2, PUTATIVE-RELATED"/>
    <property type="match status" value="1"/>
</dbReference>
<gene>
    <name evidence="4" type="primary">LOC101500301</name>
</gene>
<keyword evidence="2" id="KW-0812">Transmembrane</keyword>